<dbReference type="AlphaFoldDB" id="X0W1L5"/>
<gene>
    <name evidence="1" type="ORF">S01H1_48813</name>
</gene>
<feature type="non-terminal residue" evidence="1">
    <location>
        <position position="1"/>
    </location>
</feature>
<sequence>AQVAIDNSKRKYDVDLDKEIKRFKKLMEINKNGYPEFWSTIRRDFNKSRINKNLKCPMNYLCNLKIQEFKSNMSTLPMSHFFKNFELGSSRRRSKKVEELIERYSFNLYNYNINQDNENDDYLLLRSDFDSLIKDVSLLYISKDYIGVMSWLINRAFLVTPNIQSNKSTIKTNTDINKAILLKTLFSINNQNLLKIFSKNI</sequence>
<proteinExistence type="predicted"/>
<name>X0W1L5_9ZZZZ</name>
<organism evidence="1">
    <name type="scientific">marine sediment metagenome</name>
    <dbReference type="NCBI Taxonomy" id="412755"/>
    <lineage>
        <taxon>unclassified sequences</taxon>
        <taxon>metagenomes</taxon>
        <taxon>ecological metagenomes</taxon>
    </lineage>
</organism>
<dbReference type="EMBL" id="BARS01031356">
    <property type="protein sequence ID" value="GAG17237.1"/>
    <property type="molecule type" value="Genomic_DNA"/>
</dbReference>
<comment type="caution">
    <text evidence="1">The sequence shown here is derived from an EMBL/GenBank/DDBJ whole genome shotgun (WGS) entry which is preliminary data.</text>
</comment>
<reference evidence="1" key="1">
    <citation type="journal article" date="2014" name="Front. Microbiol.">
        <title>High frequency of phylogenetically diverse reductive dehalogenase-homologous genes in deep subseafloor sedimentary metagenomes.</title>
        <authorList>
            <person name="Kawai M."/>
            <person name="Futagami T."/>
            <person name="Toyoda A."/>
            <person name="Takaki Y."/>
            <person name="Nishi S."/>
            <person name="Hori S."/>
            <person name="Arai W."/>
            <person name="Tsubouchi T."/>
            <person name="Morono Y."/>
            <person name="Uchiyama I."/>
            <person name="Ito T."/>
            <person name="Fujiyama A."/>
            <person name="Inagaki F."/>
            <person name="Takami H."/>
        </authorList>
    </citation>
    <scope>NUCLEOTIDE SEQUENCE</scope>
    <source>
        <strain evidence="1">Expedition CK06-06</strain>
    </source>
</reference>
<evidence type="ECO:0000313" key="1">
    <source>
        <dbReference type="EMBL" id="GAG17237.1"/>
    </source>
</evidence>
<accession>X0W1L5</accession>
<protein>
    <submittedName>
        <fullName evidence="1">Uncharacterized protein</fullName>
    </submittedName>
</protein>